<sequence length="1328" mass="152383">MFVHLFVSLTKMKTKKNFDKGNTGQVSETDEKKLDNLQKEKEHVEIGEVKPGINLQGNCTNGDCLAAKGKLLVWVNIGFNSITFTPGQTSFACPDCEKLTVTSVVKAMLYNAEHSIGANGDLVPVKDNNYQCLYTIKPGIVYEISAKKIRQHAHNIEDLRERSENAMNSTEITNLVTELQRYEITVVKPPSLKGNERLLEKIQADYDGDFNQAFDIGRFTILCDNPTKLQTAVAVMKKAEQFNLVVSEDKDFFEKQSKTHHRFHNIKLYVPKYDVYIEMQATLKSFTTLEGYTIIENPKLSHLFYEHIRAWKPNNSPKEEELKQASDETLIKINDIICEWINEKEIKKIASRYKPNTDIGVLKPPQLKGKTTEEINTSTVLKLTQFVYAQLCSFTPAKLKGRAIYVILFEYFKKHVMGDTNPASHADITLILQQSRKQELEEDTAILQALEIRKKSEQPKQVMILQGKSGSGKSLFCRHLEETLWEHYVNDFTSSIPVYISLPKCYNPLNEQEIISQALQMKQINKEVIDIIQEAISFVFIIDGFDEVFDNYNKSKSNETKGRYFYDRFDLSRWNAKFIVTCRSHVLNEEDIKQVLLGPTMTMAYLWPFSNEKMHAYIEKFVNMTKKSKIENSDWTPLRYAETLKMYPNLHKMVEEPFLLRLILTVLPELMKRHLKGTNISRTQVYEAFNEQWISLHIHKLFNKLAELRIQISFNKMKITFQKYCEALGFEMFLQSQQIATERILDINSEIDIALTKADPDMDIKSEKSSNLFGGFNKLIGRATNDDANETKMADSFAGLSKHRHAWDQYFQGDSLAKYLLRRIGENQYSFLHKSFQEYFAAHAIIYDLISWQPTHHPGFDNHDFQQQFQEKAHTFKINSKLLNEDMEIIYFIVERIRNQDANYVNLKSRLFRIIEASKTNQQVQIGAANAVTILNAARVNLHNQNWDNIQIPHAILDTAFLEGTSLANANLEHVSFLQAYLCNTNLRNAKLKGIDFGEYSYLEGHSDAITSIQYSPDCRTAVSSSKDLTIRIWDMESRKEIQKIVGHTDVVNQARYSPDGKHILSCSADKTIRIWDVTSGKMLKHFELENNVTDAQYSSNGHMVAACSSGGYIQFWDLNSDQVLSEFKIRAPDIQSITFSPDDSMILGCFKDKMIRLLNIKSKEEKVFEGHSNSVNMAQYSPNKRIILSCSSDKTIRIWDIETRKEIQKFEGHLFDVNTAQFSPDGRTIVSCSRDRTIRIWDVESGRELNRLEGHSTDVTGVLYSSNGSTVLSCSQDKTIRIWDASIKRKLVKLDGHSGAVKCVRFSPDGRTIASGSADTTIRIWDQ</sequence>
<gene>
    <name evidence="5" type="ORF">RFI_04233</name>
</gene>
<evidence type="ECO:0000259" key="4">
    <source>
        <dbReference type="Pfam" id="PF05729"/>
    </source>
</evidence>
<dbReference type="SUPFAM" id="SSF141571">
    <property type="entry name" value="Pentapeptide repeat-like"/>
    <property type="match status" value="1"/>
</dbReference>
<accession>X6P498</accession>
<evidence type="ECO:0000256" key="1">
    <source>
        <dbReference type="ARBA" id="ARBA00022574"/>
    </source>
</evidence>
<dbReference type="Gene3D" id="2.160.20.80">
    <property type="entry name" value="E3 ubiquitin-protein ligase SopA"/>
    <property type="match status" value="1"/>
</dbReference>
<dbReference type="PANTHER" id="PTHR19879:SF9">
    <property type="entry name" value="TRANSCRIPTION INITIATION FACTOR TFIID SUBUNIT 5"/>
    <property type="match status" value="1"/>
</dbReference>
<comment type="caution">
    <text evidence="5">The sequence shown here is derived from an EMBL/GenBank/DDBJ whole genome shotgun (WGS) entry which is preliminary data.</text>
</comment>
<dbReference type="Pfam" id="PF00400">
    <property type="entry name" value="WD40"/>
    <property type="match status" value="7"/>
</dbReference>
<dbReference type="SUPFAM" id="SSF50978">
    <property type="entry name" value="WD40 repeat-like"/>
    <property type="match status" value="1"/>
</dbReference>
<dbReference type="Gene3D" id="2.130.10.10">
    <property type="entry name" value="YVTN repeat-like/Quinoprotein amine dehydrogenase"/>
    <property type="match status" value="3"/>
</dbReference>
<dbReference type="PROSITE" id="PS50294">
    <property type="entry name" value="WD_REPEATS_REGION"/>
    <property type="match status" value="6"/>
</dbReference>
<evidence type="ECO:0000313" key="6">
    <source>
        <dbReference type="Proteomes" id="UP000023152"/>
    </source>
</evidence>
<reference evidence="5 6" key="1">
    <citation type="journal article" date="2013" name="Curr. Biol.">
        <title>The Genome of the Foraminiferan Reticulomyxa filosa.</title>
        <authorList>
            <person name="Glockner G."/>
            <person name="Hulsmann N."/>
            <person name="Schleicher M."/>
            <person name="Noegel A.A."/>
            <person name="Eichinger L."/>
            <person name="Gallinger C."/>
            <person name="Pawlowski J."/>
            <person name="Sierra R."/>
            <person name="Euteneuer U."/>
            <person name="Pillet L."/>
            <person name="Moustafa A."/>
            <person name="Platzer M."/>
            <person name="Groth M."/>
            <person name="Szafranski K."/>
            <person name="Schliwa M."/>
        </authorList>
    </citation>
    <scope>NUCLEOTIDE SEQUENCE [LARGE SCALE GENOMIC DNA]</scope>
</reference>
<dbReference type="InterPro" id="IPR015943">
    <property type="entry name" value="WD40/YVTN_repeat-like_dom_sf"/>
</dbReference>
<dbReference type="InterPro" id="IPR007111">
    <property type="entry name" value="NACHT_NTPase"/>
</dbReference>
<feature type="repeat" description="WD" evidence="3">
    <location>
        <begin position="1211"/>
        <end position="1252"/>
    </location>
</feature>
<dbReference type="InterPro" id="IPR027417">
    <property type="entry name" value="P-loop_NTPase"/>
</dbReference>
<feature type="repeat" description="WD" evidence="3">
    <location>
        <begin position="1045"/>
        <end position="1086"/>
    </location>
</feature>
<dbReference type="Pfam" id="PF00805">
    <property type="entry name" value="Pentapeptide"/>
    <property type="match status" value="1"/>
</dbReference>
<dbReference type="PROSITE" id="PS00678">
    <property type="entry name" value="WD_REPEATS_1"/>
    <property type="match status" value="4"/>
</dbReference>
<dbReference type="Pfam" id="PF05729">
    <property type="entry name" value="NACHT"/>
    <property type="match status" value="1"/>
</dbReference>
<evidence type="ECO:0000256" key="2">
    <source>
        <dbReference type="ARBA" id="ARBA00022737"/>
    </source>
</evidence>
<dbReference type="Proteomes" id="UP000023152">
    <property type="component" value="Unassembled WGS sequence"/>
</dbReference>
<dbReference type="InterPro" id="IPR001646">
    <property type="entry name" value="5peptide_repeat"/>
</dbReference>
<feature type="repeat" description="WD" evidence="3">
    <location>
        <begin position="1090"/>
        <end position="1127"/>
    </location>
</feature>
<dbReference type="SMART" id="SM00320">
    <property type="entry name" value="WD40"/>
    <property type="match status" value="8"/>
</dbReference>
<feature type="repeat" description="WD" evidence="3">
    <location>
        <begin position="1169"/>
        <end position="1210"/>
    </location>
</feature>
<evidence type="ECO:0000256" key="3">
    <source>
        <dbReference type="PROSITE-ProRule" id="PRU00221"/>
    </source>
</evidence>
<dbReference type="Gene3D" id="3.40.50.300">
    <property type="entry name" value="P-loop containing nucleotide triphosphate hydrolases"/>
    <property type="match status" value="1"/>
</dbReference>
<keyword evidence="2" id="KW-0677">Repeat</keyword>
<feature type="repeat" description="WD" evidence="3">
    <location>
        <begin position="1295"/>
        <end position="1328"/>
    </location>
</feature>
<dbReference type="OrthoDB" id="2443807at2759"/>
<feature type="repeat" description="WD" evidence="3">
    <location>
        <begin position="1003"/>
        <end position="1044"/>
    </location>
</feature>
<dbReference type="CDD" id="cd00200">
    <property type="entry name" value="WD40"/>
    <property type="match status" value="1"/>
</dbReference>
<dbReference type="SUPFAM" id="SSF52540">
    <property type="entry name" value="P-loop containing nucleoside triphosphate hydrolases"/>
    <property type="match status" value="1"/>
</dbReference>
<dbReference type="InterPro" id="IPR020472">
    <property type="entry name" value="WD40_PAC1"/>
</dbReference>
<dbReference type="InterPro" id="IPR019775">
    <property type="entry name" value="WD40_repeat_CS"/>
</dbReference>
<dbReference type="PROSITE" id="PS50082">
    <property type="entry name" value="WD_REPEATS_2"/>
    <property type="match status" value="7"/>
</dbReference>
<dbReference type="EMBL" id="ASPP01003853">
    <property type="protein sequence ID" value="ETO32884.1"/>
    <property type="molecule type" value="Genomic_DNA"/>
</dbReference>
<proteinExistence type="predicted"/>
<evidence type="ECO:0000313" key="5">
    <source>
        <dbReference type="EMBL" id="ETO32884.1"/>
    </source>
</evidence>
<dbReference type="PRINTS" id="PR00320">
    <property type="entry name" value="GPROTEINBRPT"/>
</dbReference>
<protein>
    <recommendedName>
        <fullName evidence="4">NACHT domain-containing protein</fullName>
    </recommendedName>
</protein>
<dbReference type="InterPro" id="IPR001680">
    <property type="entry name" value="WD40_rpt"/>
</dbReference>
<organism evidence="5 6">
    <name type="scientific">Reticulomyxa filosa</name>
    <dbReference type="NCBI Taxonomy" id="46433"/>
    <lineage>
        <taxon>Eukaryota</taxon>
        <taxon>Sar</taxon>
        <taxon>Rhizaria</taxon>
        <taxon>Retaria</taxon>
        <taxon>Foraminifera</taxon>
        <taxon>Monothalamids</taxon>
        <taxon>Reticulomyxidae</taxon>
        <taxon>Reticulomyxa</taxon>
    </lineage>
</organism>
<name>X6P498_RETFI</name>
<keyword evidence="1 3" id="KW-0853">WD repeat</keyword>
<feature type="repeat" description="WD" evidence="3">
    <location>
        <begin position="1253"/>
        <end position="1294"/>
    </location>
</feature>
<feature type="domain" description="NACHT" evidence="4">
    <location>
        <begin position="462"/>
        <end position="622"/>
    </location>
</feature>
<dbReference type="InterPro" id="IPR036322">
    <property type="entry name" value="WD40_repeat_dom_sf"/>
</dbReference>
<keyword evidence="6" id="KW-1185">Reference proteome</keyword>
<dbReference type="PANTHER" id="PTHR19879">
    <property type="entry name" value="TRANSCRIPTION INITIATION FACTOR TFIID"/>
    <property type="match status" value="1"/>
</dbReference>